<reference evidence="1 2" key="1">
    <citation type="submission" date="2021-07" db="EMBL/GenBank/DDBJ databases">
        <title>Genome data of Colletotrichum spaethianum.</title>
        <authorList>
            <person name="Utami Y.D."/>
            <person name="Hiruma K."/>
        </authorList>
    </citation>
    <scope>NUCLEOTIDE SEQUENCE [LARGE SCALE GENOMIC DNA]</scope>
    <source>
        <strain evidence="1 2">MAFF 242679</strain>
    </source>
</reference>
<accession>A0AA37GEI4</accession>
<name>A0AA37GEI4_9PEZI</name>
<dbReference type="AlphaFoldDB" id="A0AA37GEI4"/>
<sequence length="92" mass="10243">MLRRLLRVNVTRIFNCFEEEMRRMIGGGSISSIHASVSVVAYIFCKYVPLGLIKVAVFEGSRGHLDAHPCQRSCPDSIDTEMLSKPFDNPAG</sequence>
<keyword evidence="2" id="KW-1185">Reference proteome</keyword>
<dbReference type="EMBL" id="BPPX01000003">
    <property type="protein sequence ID" value="GJC79234.1"/>
    <property type="molecule type" value="Genomic_DNA"/>
</dbReference>
<gene>
    <name evidence="1" type="ORF">ColLi_02072</name>
</gene>
<comment type="caution">
    <text evidence="1">The sequence shown here is derived from an EMBL/GenBank/DDBJ whole genome shotgun (WGS) entry which is preliminary data.</text>
</comment>
<dbReference type="Proteomes" id="UP001055172">
    <property type="component" value="Unassembled WGS sequence"/>
</dbReference>
<evidence type="ECO:0000313" key="1">
    <source>
        <dbReference type="EMBL" id="GJC79234.1"/>
    </source>
</evidence>
<proteinExistence type="predicted"/>
<organism evidence="1 2">
    <name type="scientific">Colletotrichum liriopes</name>
    <dbReference type="NCBI Taxonomy" id="708192"/>
    <lineage>
        <taxon>Eukaryota</taxon>
        <taxon>Fungi</taxon>
        <taxon>Dikarya</taxon>
        <taxon>Ascomycota</taxon>
        <taxon>Pezizomycotina</taxon>
        <taxon>Sordariomycetes</taxon>
        <taxon>Hypocreomycetidae</taxon>
        <taxon>Glomerellales</taxon>
        <taxon>Glomerellaceae</taxon>
        <taxon>Colletotrichum</taxon>
        <taxon>Colletotrichum spaethianum species complex</taxon>
    </lineage>
</organism>
<protein>
    <submittedName>
        <fullName evidence="1">Uncharacterized protein</fullName>
    </submittedName>
</protein>
<evidence type="ECO:0000313" key="2">
    <source>
        <dbReference type="Proteomes" id="UP001055172"/>
    </source>
</evidence>